<dbReference type="AlphaFoldDB" id="A0A0D0ABG5"/>
<name>A0A0D0ABG5_9AGAM</name>
<feature type="chain" id="PRO_5002218592" description="Secreted protein" evidence="1">
    <location>
        <begin position="24"/>
        <end position="87"/>
    </location>
</feature>
<reference evidence="3" key="2">
    <citation type="submission" date="2015-01" db="EMBL/GenBank/DDBJ databases">
        <title>Evolutionary Origins and Diversification of the Mycorrhizal Mutualists.</title>
        <authorList>
            <consortium name="DOE Joint Genome Institute"/>
            <consortium name="Mycorrhizal Genomics Consortium"/>
            <person name="Kohler A."/>
            <person name="Kuo A."/>
            <person name="Nagy L.G."/>
            <person name="Floudas D."/>
            <person name="Copeland A."/>
            <person name="Barry K.W."/>
            <person name="Cichocki N."/>
            <person name="Veneault-Fourrey C."/>
            <person name="LaButti K."/>
            <person name="Lindquist E.A."/>
            <person name="Lipzen A."/>
            <person name="Lundell T."/>
            <person name="Morin E."/>
            <person name="Murat C."/>
            <person name="Riley R."/>
            <person name="Ohm R."/>
            <person name="Sun H."/>
            <person name="Tunlid A."/>
            <person name="Henrissat B."/>
            <person name="Grigoriev I.V."/>
            <person name="Hibbett D.S."/>
            <person name="Martin F."/>
        </authorList>
    </citation>
    <scope>NUCLEOTIDE SEQUENCE [LARGE SCALE GENOMIC DNA]</scope>
    <source>
        <strain evidence="3">441</strain>
    </source>
</reference>
<evidence type="ECO:0000313" key="3">
    <source>
        <dbReference type="Proteomes" id="UP000054018"/>
    </source>
</evidence>
<accession>A0A0D0ABG5</accession>
<sequence>MNRVWQRSRVVLSFLVRYLYLLASKPNHSPAQPLSGRRGDVSIVTCIFSRTSVWTALRYSSLKLHFLLRRAYGVDPRRKLYWTHSRV</sequence>
<reference evidence="2 3" key="1">
    <citation type="submission" date="2014-04" db="EMBL/GenBank/DDBJ databases">
        <authorList>
            <consortium name="DOE Joint Genome Institute"/>
            <person name="Kuo A."/>
            <person name="Kohler A."/>
            <person name="Costa M.D."/>
            <person name="Nagy L.G."/>
            <person name="Floudas D."/>
            <person name="Copeland A."/>
            <person name="Barry K.W."/>
            <person name="Cichocki N."/>
            <person name="Veneault-Fourrey C."/>
            <person name="LaButti K."/>
            <person name="Lindquist E.A."/>
            <person name="Lipzen A."/>
            <person name="Lundell T."/>
            <person name="Morin E."/>
            <person name="Murat C."/>
            <person name="Sun H."/>
            <person name="Tunlid A."/>
            <person name="Henrissat B."/>
            <person name="Grigoriev I.V."/>
            <person name="Hibbett D.S."/>
            <person name="Martin F."/>
            <person name="Nordberg H.P."/>
            <person name="Cantor M.N."/>
            <person name="Hua S.X."/>
        </authorList>
    </citation>
    <scope>NUCLEOTIDE SEQUENCE [LARGE SCALE GENOMIC DNA]</scope>
    <source>
        <strain evidence="2 3">441</strain>
    </source>
</reference>
<gene>
    <name evidence="2" type="ORF">PISMIDRAFT_479021</name>
</gene>
<evidence type="ECO:0000313" key="2">
    <source>
        <dbReference type="EMBL" id="KIK29373.1"/>
    </source>
</evidence>
<dbReference type="HOGENOM" id="CLU_2484184_0_0_1"/>
<protein>
    <recommendedName>
        <fullName evidence="4">Secreted protein</fullName>
    </recommendedName>
</protein>
<keyword evidence="1" id="KW-0732">Signal</keyword>
<dbReference type="EMBL" id="KN833689">
    <property type="protein sequence ID" value="KIK29373.1"/>
    <property type="molecule type" value="Genomic_DNA"/>
</dbReference>
<proteinExistence type="predicted"/>
<feature type="signal peptide" evidence="1">
    <location>
        <begin position="1"/>
        <end position="23"/>
    </location>
</feature>
<evidence type="ECO:0008006" key="4">
    <source>
        <dbReference type="Google" id="ProtNLM"/>
    </source>
</evidence>
<organism evidence="2 3">
    <name type="scientific">Pisolithus microcarpus 441</name>
    <dbReference type="NCBI Taxonomy" id="765257"/>
    <lineage>
        <taxon>Eukaryota</taxon>
        <taxon>Fungi</taxon>
        <taxon>Dikarya</taxon>
        <taxon>Basidiomycota</taxon>
        <taxon>Agaricomycotina</taxon>
        <taxon>Agaricomycetes</taxon>
        <taxon>Agaricomycetidae</taxon>
        <taxon>Boletales</taxon>
        <taxon>Sclerodermatineae</taxon>
        <taxon>Pisolithaceae</taxon>
        <taxon>Pisolithus</taxon>
    </lineage>
</organism>
<keyword evidence="3" id="KW-1185">Reference proteome</keyword>
<dbReference type="Proteomes" id="UP000054018">
    <property type="component" value="Unassembled WGS sequence"/>
</dbReference>
<evidence type="ECO:0000256" key="1">
    <source>
        <dbReference type="SAM" id="SignalP"/>
    </source>
</evidence>